<dbReference type="GO" id="GO:0003676">
    <property type="term" value="F:nucleic acid binding"/>
    <property type="evidence" value="ECO:0007669"/>
    <property type="project" value="InterPro"/>
</dbReference>
<dbReference type="EMBL" id="HACA01005981">
    <property type="protein sequence ID" value="CDW23342.1"/>
    <property type="molecule type" value="Transcribed_RNA"/>
</dbReference>
<evidence type="ECO:0000313" key="1">
    <source>
        <dbReference type="EMBL" id="CDW23342.1"/>
    </source>
</evidence>
<proteinExistence type="predicted"/>
<sequence>MDVSFSSDYQGVKGLLGNLRRFFANLELPEEILSNNGLEFVSYETAEVLKKWGFT</sequence>
<dbReference type="Gene3D" id="3.30.420.10">
    <property type="entry name" value="Ribonuclease H-like superfamily/Ribonuclease H"/>
    <property type="match status" value="1"/>
</dbReference>
<dbReference type="InterPro" id="IPR036397">
    <property type="entry name" value="RNaseH_sf"/>
</dbReference>
<dbReference type="AlphaFoldDB" id="A0A0K2TCR1"/>
<organism evidence="1">
    <name type="scientific">Lepeophtheirus salmonis</name>
    <name type="common">Salmon louse</name>
    <name type="synonym">Caligus salmonis</name>
    <dbReference type="NCBI Taxonomy" id="72036"/>
    <lineage>
        <taxon>Eukaryota</taxon>
        <taxon>Metazoa</taxon>
        <taxon>Ecdysozoa</taxon>
        <taxon>Arthropoda</taxon>
        <taxon>Crustacea</taxon>
        <taxon>Multicrustacea</taxon>
        <taxon>Hexanauplia</taxon>
        <taxon>Copepoda</taxon>
        <taxon>Siphonostomatoida</taxon>
        <taxon>Caligidae</taxon>
        <taxon>Lepeophtheirus</taxon>
    </lineage>
</organism>
<reference evidence="1" key="1">
    <citation type="submission" date="2014-05" db="EMBL/GenBank/DDBJ databases">
        <authorList>
            <person name="Chronopoulou M."/>
        </authorList>
    </citation>
    <scope>NUCLEOTIDE SEQUENCE</scope>
    <source>
        <tissue evidence="1">Whole organism</tissue>
    </source>
</reference>
<name>A0A0K2TCR1_LEPSM</name>
<protein>
    <recommendedName>
        <fullName evidence="2">Integrase catalytic domain-containing protein</fullName>
    </recommendedName>
</protein>
<accession>A0A0K2TCR1</accession>
<evidence type="ECO:0008006" key="2">
    <source>
        <dbReference type="Google" id="ProtNLM"/>
    </source>
</evidence>